<feature type="compositionally biased region" description="Basic and acidic residues" evidence="2">
    <location>
        <begin position="421"/>
        <end position="431"/>
    </location>
</feature>
<sequence>MEDYPQGTTVSEWRVHVPKEDGGDGDGSALVVNAPYTPPFQPQHDPHGHRQAPSPDFYHPLSYFDSSGQQNASNGYHQHHSNILSGWAANHPVAVAIPATQKITRIHSDRSGKASSFPDHKGSTHVSSSGSHPSSPSNYPYYDTTGVPIGGGRSTGGWRSIRQSIFPPQQRRQRQHQVESTSTGSSPKSEARHRESSAGGKAHRSTGAVRRSDQKRNSHSTKSPERSSEKAPDTKKQQPNPLESSIAKTDAKDPRQPTLAAQPEQHNHQGSPLAHSKEGQGSPVFVDDRAIVQEPESYYRSKDQGQGQKDQQQLNPDQSVRTSSEVEYITEKYYKHKQKAAELEQEVATLEDENDTLRDLLSKEAASKNLMNGMGAGKCHLQDSDIYQQWKQLAWWVRQCVHVANDASKQRGAEGATNRSRQVDDHKEKPSPKKRPSRSKSKSRRETAGKESHSGNMEALITITPYYDAFLDTDKQRIALAEAAIWKTLLEKGIFTTSSTISRMEWAGRYAHSIRPMLADCFERCRTSREFHSWRCHTATFLASLTSADDLLVQVNPVVEILKSRLKLIFDIESAVLSHDLKNIVLNAFKLDKQLCQQQALWFCDDPSEDAWASPTHSESGDELSAAVKLRSREVWFEDKLMAVTDAKKEKLGKSAAVTLIICPALIKAGNSYGEDYDVLQVQAKCEVVISRNAPKLATSAPRSTSAPRPKPMSASSSKVMLSSSAAPTSGIQSRSTSGQHGIMDITSGMMKASPRVEFDMSGNSSQDSDDQE</sequence>
<feature type="compositionally biased region" description="Polar residues" evidence="2">
    <location>
        <begin position="1"/>
        <end position="11"/>
    </location>
</feature>
<feature type="compositionally biased region" description="Low complexity" evidence="2">
    <location>
        <begin position="124"/>
        <end position="137"/>
    </location>
</feature>
<gene>
    <name evidence="3" type="ORF">B0H65DRAFT_510695</name>
</gene>
<dbReference type="EMBL" id="JAUEPP010000006">
    <property type="protein sequence ID" value="KAK3340582.1"/>
    <property type="molecule type" value="Genomic_DNA"/>
</dbReference>
<feature type="coiled-coil region" evidence="1">
    <location>
        <begin position="333"/>
        <end position="363"/>
    </location>
</feature>
<feature type="region of interest" description="Disordered" evidence="2">
    <location>
        <begin position="408"/>
        <end position="454"/>
    </location>
</feature>
<protein>
    <submittedName>
        <fullName evidence="3">Uncharacterized protein</fullName>
    </submittedName>
</protein>
<feature type="compositionally biased region" description="Polar residues" evidence="2">
    <location>
        <begin position="237"/>
        <end position="247"/>
    </location>
</feature>
<feature type="compositionally biased region" description="Basic and acidic residues" evidence="2">
    <location>
        <begin position="107"/>
        <end position="122"/>
    </location>
</feature>
<keyword evidence="4" id="KW-1185">Reference proteome</keyword>
<evidence type="ECO:0000313" key="4">
    <source>
        <dbReference type="Proteomes" id="UP001278500"/>
    </source>
</evidence>
<keyword evidence="1" id="KW-0175">Coiled coil</keyword>
<feature type="compositionally biased region" description="Basic and acidic residues" evidence="2">
    <location>
        <begin position="210"/>
        <end position="236"/>
    </location>
</feature>
<organism evidence="3 4">
    <name type="scientific">Neurospora tetraspora</name>
    <dbReference type="NCBI Taxonomy" id="94610"/>
    <lineage>
        <taxon>Eukaryota</taxon>
        <taxon>Fungi</taxon>
        <taxon>Dikarya</taxon>
        <taxon>Ascomycota</taxon>
        <taxon>Pezizomycotina</taxon>
        <taxon>Sordariomycetes</taxon>
        <taxon>Sordariomycetidae</taxon>
        <taxon>Sordariales</taxon>
        <taxon>Sordariaceae</taxon>
        <taxon>Neurospora</taxon>
    </lineage>
</organism>
<feature type="compositionally biased region" description="Polar residues" evidence="2">
    <location>
        <begin position="314"/>
        <end position="325"/>
    </location>
</feature>
<dbReference type="Proteomes" id="UP001278500">
    <property type="component" value="Unassembled WGS sequence"/>
</dbReference>
<feature type="compositionally biased region" description="Polar residues" evidence="2">
    <location>
        <begin position="178"/>
        <end position="188"/>
    </location>
</feature>
<feature type="region of interest" description="Disordered" evidence="2">
    <location>
        <begin position="1"/>
        <end position="56"/>
    </location>
</feature>
<feature type="compositionally biased region" description="Low complexity" evidence="2">
    <location>
        <begin position="304"/>
        <end position="313"/>
    </location>
</feature>
<feature type="region of interest" description="Disordered" evidence="2">
    <location>
        <begin position="107"/>
        <end position="325"/>
    </location>
</feature>
<evidence type="ECO:0000313" key="3">
    <source>
        <dbReference type="EMBL" id="KAK3340582.1"/>
    </source>
</evidence>
<comment type="caution">
    <text evidence="3">The sequence shown here is derived from an EMBL/GenBank/DDBJ whole genome shotgun (WGS) entry which is preliminary data.</text>
</comment>
<name>A0AAE0JAW0_9PEZI</name>
<feature type="compositionally biased region" description="Low complexity" evidence="2">
    <location>
        <begin position="714"/>
        <end position="727"/>
    </location>
</feature>
<reference evidence="3" key="1">
    <citation type="journal article" date="2023" name="Mol. Phylogenet. Evol.">
        <title>Genome-scale phylogeny and comparative genomics of the fungal order Sordariales.</title>
        <authorList>
            <person name="Hensen N."/>
            <person name="Bonometti L."/>
            <person name="Westerberg I."/>
            <person name="Brannstrom I.O."/>
            <person name="Guillou S."/>
            <person name="Cros-Aarteil S."/>
            <person name="Calhoun S."/>
            <person name="Haridas S."/>
            <person name="Kuo A."/>
            <person name="Mondo S."/>
            <person name="Pangilinan J."/>
            <person name="Riley R."/>
            <person name="LaButti K."/>
            <person name="Andreopoulos B."/>
            <person name="Lipzen A."/>
            <person name="Chen C."/>
            <person name="Yan M."/>
            <person name="Daum C."/>
            <person name="Ng V."/>
            <person name="Clum A."/>
            <person name="Steindorff A."/>
            <person name="Ohm R.A."/>
            <person name="Martin F."/>
            <person name="Silar P."/>
            <person name="Natvig D.O."/>
            <person name="Lalanne C."/>
            <person name="Gautier V."/>
            <person name="Ament-Velasquez S.L."/>
            <person name="Kruys A."/>
            <person name="Hutchinson M.I."/>
            <person name="Powell A.J."/>
            <person name="Barry K."/>
            <person name="Miller A.N."/>
            <person name="Grigoriev I.V."/>
            <person name="Debuchy R."/>
            <person name="Gladieux P."/>
            <person name="Hiltunen Thoren M."/>
            <person name="Johannesson H."/>
        </authorList>
    </citation>
    <scope>NUCLEOTIDE SEQUENCE</scope>
    <source>
        <strain evidence="3">CBS 560.94</strain>
    </source>
</reference>
<evidence type="ECO:0000256" key="2">
    <source>
        <dbReference type="SAM" id="MobiDB-lite"/>
    </source>
</evidence>
<dbReference type="RefSeq" id="XP_062679524.1">
    <property type="nucleotide sequence ID" value="XM_062828424.1"/>
</dbReference>
<feature type="compositionally biased region" description="Basic residues" evidence="2">
    <location>
        <begin position="432"/>
        <end position="443"/>
    </location>
</feature>
<accession>A0AAE0JAW0</accession>
<reference evidence="3" key="2">
    <citation type="submission" date="2023-06" db="EMBL/GenBank/DDBJ databases">
        <authorList>
            <consortium name="Lawrence Berkeley National Laboratory"/>
            <person name="Haridas S."/>
            <person name="Hensen N."/>
            <person name="Bonometti L."/>
            <person name="Westerberg I."/>
            <person name="Brannstrom I.O."/>
            <person name="Guillou S."/>
            <person name="Cros-Aarteil S."/>
            <person name="Calhoun S."/>
            <person name="Kuo A."/>
            <person name="Mondo S."/>
            <person name="Pangilinan J."/>
            <person name="Riley R."/>
            <person name="Labutti K."/>
            <person name="Andreopoulos B."/>
            <person name="Lipzen A."/>
            <person name="Chen C."/>
            <person name="Yanf M."/>
            <person name="Daum C."/>
            <person name="Ng V."/>
            <person name="Clum A."/>
            <person name="Steindorff A."/>
            <person name="Ohm R."/>
            <person name="Martin F."/>
            <person name="Silar P."/>
            <person name="Natvig D."/>
            <person name="Lalanne C."/>
            <person name="Gautier V."/>
            <person name="Ament-Velasquez S.L."/>
            <person name="Kruys A."/>
            <person name="Hutchinson M.I."/>
            <person name="Powell A.J."/>
            <person name="Barry K."/>
            <person name="Miller A.N."/>
            <person name="Grigoriev I.V."/>
            <person name="Debuchy R."/>
            <person name="Gladieux P."/>
            <person name="Thoren M.H."/>
            <person name="Johannesson H."/>
        </authorList>
    </citation>
    <scope>NUCLEOTIDE SEQUENCE</scope>
    <source>
        <strain evidence="3">CBS 560.94</strain>
    </source>
</reference>
<feature type="compositionally biased region" description="Basic and acidic residues" evidence="2">
    <location>
        <begin position="286"/>
        <end position="303"/>
    </location>
</feature>
<feature type="compositionally biased region" description="Basic and acidic residues" evidence="2">
    <location>
        <begin position="13"/>
        <end position="22"/>
    </location>
</feature>
<feature type="region of interest" description="Disordered" evidence="2">
    <location>
        <begin position="697"/>
        <end position="773"/>
    </location>
</feature>
<dbReference type="AlphaFoldDB" id="A0AAE0JAW0"/>
<feature type="compositionally biased region" description="Polar residues" evidence="2">
    <location>
        <begin position="728"/>
        <end position="740"/>
    </location>
</feature>
<feature type="compositionally biased region" description="Basic and acidic residues" evidence="2">
    <location>
        <begin position="444"/>
        <end position="453"/>
    </location>
</feature>
<dbReference type="GeneID" id="87865578"/>
<proteinExistence type="predicted"/>
<evidence type="ECO:0000256" key="1">
    <source>
        <dbReference type="SAM" id="Coils"/>
    </source>
</evidence>